<organism evidence="2 3">
    <name type="scientific">Cuscuta epithymum</name>
    <dbReference type="NCBI Taxonomy" id="186058"/>
    <lineage>
        <taxon>Eukaryota</taxon>
        <taxon>Viridiplantae</taxon>
        <taxon>Streptophyta</taxon>
        <taxon>Embryophyta</taxon>
        <taxon>Tracheophyta</taxon>
        <taxon>Spermatophyta</taxon>
        <taxon>Magnoliopsida</taxon>
        <taxon>eudicotyledons</taxon>
        <taxon>Gunneridae</taxon>
        <taxon>Pentapetalae</taxon>
        <taxon>asterids</taxon>
        <taxon>lamiids</taxon>
        <taxon>Solanales</taxon>
        <taxon>Convolvulaceae</taxon>
        <taxon>Cuscuteae</taxon>
        <taxon>Cuscuta</taxon>
        <taxon>Cuscuta subgen. Cuscuta</taxon>
    </lineage>
</organism>
<dbReference type="PANTHER" id="PTHR46890">
    <property type="entry name" value="NON-LTR RETROLELEMENT REVERSE TRANSCRIPTASE-LIKE PROTEIN-RELATED"/>
    <property type="match status" value="1"/>
</dbReference>
<dbReference type="InterPro" id="IPR052343">
    <property type="entry name" value="Retrotransposon-Effector_Assoc"/>
</dbReference>
<evidence type="ECO:0000313" key="2">
    <source>
        <dbReference type="EMBL" id="CAH9131158.1"/>
    </source>
</evidence>
<name>A0AAV0F722_9ASTE</name>
<dbReference type="InterPro" id="IPR000477">
    <property type="entry name" value="RT_dom"/>
</dbReference>
<dbReference type="Pfam" id="PF00078">
    <property type="entry name" value="RVT_1"/>
    <property type="match status" value="1"/>
</dbReference>
<dbReference type="EMBL" id="CAMAPF010000964">
    <property type="protein sequence ID" value="CAH9131158.1"/>
    <property type="molecule type" value="Genomic_DNA"/>
</dbReference>
<sequence length="113" mass="13205">MRITPLLPRIISVEQTAFQHGKEISDNILVLRELVNHINKKIRGHNIIFKFDMMKAFDRISWSFITHVLRKFGFHPHFIDLIYNNLNATWFSVLINGSPKGFFKPSRGVKQGD</sequence>
<protein>
    <recommendedName>
        <fullName evidence="1">Reverse transcriptase domain-containing protein</fullName>
    </recommendedName>
</protein>
<evidence type="ECO:0000259" key="1">
    <source>
        <dbReference type="Pfam" id="PF00078"/>
    </source>
</evidence>
<comment type="caution">
    <text evidence="2">The sequence shown here is derived from an EMBL/GenBank/DDBJ whole genome shotgun (WGS) entry which is preliminary data.</text>
</comment>
<accession>A0AAV0F722</accession>
<feature type="domain" description="Reverse transcriptase" evidence="1">
    <location>
        <begin position="3"/>
        <end position="112"/>
    </location>
</feature>
<reference evidence="2" key="1">
    <citation type="submission" date="2022-07" db="EMBL/GenBank/DDBJ databases">
        <authorList>
            <person name="Macas J."/>
            <person name="Novak P."/>
            <person name="Neumann P."/>
        </authorList>
    </citation>
    <scope>NUCLEOTIDE SEQUENCE</scope>
</reference>
<feature type="non-terminal residue" evidence="2">
    <location>
        <position position="113"/>
    </location>
</feature>
<proteinExistence type="predicted"/>
<gene>
    <name evidence="2" type="ORF">CEPIT_LOCUS31195</name>
</gene>
<dbReference type="Proteomes" id="UP001152523">
    <property type="component" value="Unassembled WGS sequence"/>
</dbReference>
<dbReference type="AlphaFoldDB" id="A0AAV0F722"/>
<evidence type="ECO:0000313" key="3">
    <source>
        <dbReference type="Proteomes" id="UP001152523"/>
    </source>
</evidence>
<dbReference type="PANTHER" id="PTHR46890:SF48">
    <property type="entry name" value="RNA-DIRECTED DNA POLYMERASE"/>
    <property type="match status" value="1"/>
</dbReference>
<keyword evidence="3" id="KW-1185">Reference proteome</keyword>